<dbReference type="SUPFAM" id="SSF82185">
    <property type="entry name" value="Histone H3 K4-specific methyltransferase SET7/9 N-terminal domain"/>
    <property type="match status" value="2"/>
</dbReference>
<gene>
    <name evidence="5" type="primary">Contig4903.g5239</name>
    <name evidence="5" type="ORF">STYLEM_4223</name>
</gene>
<accession>A0A077ZZ59</accession>
<evidence type="ECO:0000313" key="6">
    <source>
        <dbReference type="Proteomes" id="UP000039865"/>
    </source>
</evidence>
<dbReference type="AlphaFoldDB" id="A0A077ZZ59"/>
<keyword evidence="6" id="KW-1185">Reference proteome</keyword>
<dbReference type="GO" id="GO:0005737">
    <property type="term" value="C:cytoplasm"/>
    <property type="evidence" value="ECO:0007669"/>
    <property type="project" value="TreeGrafter"/>
</dbReference>
<dbReference type="PANTHER" id="PTHR31017:SF1">
    <property type="entry name" value="LATE SECRETORY PATHWAY PROTEIN AVL9 HOMOLOG"/>
    <property type="match status" value="1"/>
</dbReference>
<feature type="compositionally biased region" description="Acidic residues" evidence="3">
    <location>
        <begin position="601"/>
        <end position="610"/>
    </location>
</feature>
<feature type="region of interest" description="Disordered" evidence="3">
    <location>
        <begin position="113"/>
        <end position="151"/>
    </location>
</feature>
<dbReference type="InterPro" id="IPR037516">
    <property type="entry name" value="Tripartite_DENN"/>
</dbReference>
<dbReference type="Pfam" id="PF02493">
    <property type="entry name" value="MORN"/>
    <property type="match status" value="6"/>
</dbReference>
<dbReference type="OMA" id="FFINLQT"/>
<organism evidence="5 6">
    <name type="scientific">Stylonychia lemnae</name>
    <name type="common">Ciliate</name>
    <dbReference type="NCBI Taxonomy" id="5949"/>
    <lineage>
        <taxon>Eukaryota</taxon>
        <taxon>Sar</taxon>
        <taxon>Alveolata</taxon>
        <taxon>Ciliophora</taxon>
        <taxon>Intramacronucleata</taxon>
        <taxon>Spirotrichea</taxon>
        <taxon>Stichotrichia</taxon>
        <taxon>Sporadotrichida</taxon>
        <taxon>Oxytrichidae</taxon>
        <taxon>Stylonychinae</taxon>
        <taxon>Stylonychia</taxon>
    </lineage>
</organism>
<evidence type="ECO:0000256" key="3">
    <source>
        <dbReference type="SAM" id="MobiDB-lite"/>
    </source>
</evidence>
<reference evidence="5 6" key="1">
    <citation type="submission" date="2014-06" db="EMBL/GenBank/DDBJ databases">
        <authorList>
            <person name="Swart Estienne"/>
        </authorList>
    </citation>
    <scope>NUCLEOTIDE SEQUENCE [LARGE SCALE GENOMIC DNA]</scope>
    <source>
        <strain evidence="5 6">130c</strain>
    </source>
</reference>
<keyword evidence="1" id="KW-0677">Repeat</keyword>
<evidence type="ECO:0000259" key="4">
    <source>
        <dbReference type="PROSITE" id="PS50211"/>
    </source>
</evidence>
<dbReference type="InterPro" id="IPR003409">
    <property type="entry name" value="MORN"/>
</dbReference>
<dbReference type="InParanoid" id="A0A077ZZ59"/>
<comment type="similarity">
    <text evidence="2">Belongs to the AVL9 family.</text>
</comment>
<evidence type="ECO:0000256" key="1">
    <source>
        <dbReference type="ARBA" id="ARBA00022737"/>
    </source>
</evidence>
<dbReference type="Pfam" id="PF09794">
    <property type="entry name" value="Avl9"/>
    <property type="match status" value="2"/>
</dbReference>
<feature type="compositionally biased region" description="Polar residues" evidence="3">
    <location>
        <begin position="52"/>
        <end position="65"/>
    </location>
</feature>
<dbReference type="EMBL" id="CCKQ01004100">
    <property type="protein sequence ID" value="CDW75236.1"/>
    <property type="molecule type" value="Genomic_DNA"/>
</dbReference>
<evidence type="ECO:0000256" key="2">
    <source>
        <dbReference type="ARBA" id="ARBA00038178"/>
    </source>
</evidence>
<evidence type="ECO:0000313" key="5">
    <source>
        <dbReference type="EMBL" id="CDW75236.1"/>
    </source>
</evidence>
<feature type="region of interest" description="Disordered" evidence="3">
    <location>
        <begin position="581"/>
        <end position="610"/>
    </location>
</feature>
<protein>
    <recommendedName>
        <fullName evidence="4">UDENN domain-containing protein</fullName>
    </recommendedName>
</protein>
<feature type="domain" description="UDENN" evidence="4">
    <location>
        <begin position="207"/>
        <end position="752"/>
    </location>
</feature>
<sequence>MQKKGGSFFKKILTGGQSLFKKSDKKSANEPTHNEEQNSDEDNDLYEVGKQGQKQPSQSILQNFQDFAGSTIQAADQFLHGSSNSNSKNGGGSSSVHSRLSKGDLSQICRVLNTDDTQEAEQRNNKKNKKNSQSDKQAENQNNNEEDDQDVDYDYQNQKVLPENIYFAELQKINFELLLRKNNEEVKQSENTTKIDQHQLHNMKTIEFILLVGFHHKVGSQIEFIYPPLKEDVEGNLSVEFLKHIPLVALPDGSHLTEAGYANFILKDAKNLYHCVSCFRQIPASLLPQQDSISRAFVQKAVVIMSKIPIYGQLRAKLQPTTQALFAQLNFNDTTILSDFYKHANSFNTGMVKDYSEFLTGLNLKQMVNICGMNLSSKVSNFLYSLIALFPGNASFQYLNSEQVLLYQRSLKAYGMPFQLYNESCPFVPLMTLYEIDNFEKWSGYLVGSTNQLFLNFPKSKADIVINLDLEKIEFPQEKTNKNSIIKISQSHTSYEKKLMQQWLKSLSLIQEDNGGKQQQQKISKANIMMKQDQSETSIFLNANEDEQNYIIQEIKKYFQTFCIQLALSKKYNDDYNNVRYSPVKQKQPDRTPGGKKSSSEDSDDENGENDESVIILGRIPQDESEIVQSQNLNIKAANQQDDPVFISVGDSHFTQNQEESKKRSKSKNKYEVKIQKINEKFQQLQVSETKYSNNESKLKKINTLRKKAVKSILEYNGMFSLKFYLAWTQTEAFQFWIKNFDSNICALSCQSGSVHNTFIHYENGDYYCGQMYNGVRKGMGQYYEYLTELTYNGYWLEDMRHGQGNLSSKNNEYSYDGEFYKGMKQGRGILVTKNEKYSGNFYKDKFHKNGVLFETDGSEYDGDWVLGKKEGMCQYKRGNGDFYIGEMFNNYYHGKGQLRCAKDENGHSELYNGDFQEGKRHGHGQYISSDQLIQYDGEWEEDKREGRGTLIITSEETGITKYIENLWSNDEFQFNQICKVTIKDRHGKQISSFEGKVDANYNPILT</sequence>
<dbReference type="SMART" id="SM00698">
    <property type="entry name" value="MORN"/>
    <property type="match status" value="7"/>
</dbReference>
<proteinExistence type="inferred from homology"/>
<feature type="compositionally biased region" description="Basic and acidic residues" evidence="3">
    <location>
        <begin position="21"/>
        <end position="36"/>
    </location>
</feature>
<name>A0A077ZZ59_STYLE</name>
<dbReference type="Gene3D" id="2.20.110.10">
    <property type="entry name" value="Histone H3 K4-specific methyltransferase SET7/9 N-terminal domain"/>
    <property type="match status" value="1"/>
</dbReference>
<dbReference type="PROSITE" id="PS50211">
    <property type="entry name" value="DENN"/>
    <property type="match status" value="1"/>
</dbReference>
<dbReference type="InterPro" id="IPR051731">
    <property type="entry name" value="DENND11/AVL9_GEFs"/>
</dbReference>
<dbReference type="OrthoDB" id="26278at2759"/>
<dbReference type="PANTHER" id="PTHR31017">
    <property type="entry name" value="LATE SECRETORY PATHWAY PROTEIN AVL9-RELATED"/>
    <property type="match status" value="1"/>
</dbReference>
<feature type="region of interest" description="Disordered" evidence="3">
    <location>
        <begin position="80"/>
        <end position="101"/>
    </location>
</feature>
<dbReference type="Proteomes" id="UP000039865">
    <property type="component" value="Unassembled WGS sequence"/>
</dbReference>
<dbReference type="InterPro" id="IPR018307">
    <property type="entry name" value="ABL9/DENND6_dom"/>
</dbReference>
<feature type="region of interest" description="Disordered" evidence="3">
    <location>
        <begin position="20"/>
        <end position="65"/>
    </location>
</feature>